<evidence type="ECO:0000256" key="1">
    <source>
        <dbReference type="SAM" id="Phobius"/>
    </source>
</evidence>
<sequence length="64" mass="6700">MSTMGTISGIIAILCCLFLVSGHSGFRRLGLGRTARLALIWAVIIVALVIVINLFQGAGVQSSL</sequence>
<organism evidence="2 3">
    <name type="scientific">Novosphingobium organovorum</name>
    <dbReference type="NCBI Taxonomy" id="2930092"/>
    <lineage>
        <taxon>Bacteria</taxon>
        <taxon>Pseudomonadati</taxon>
        <taxon>Pseudomonadota</taxon>
        <taxon>Alphaproteobacteria</taxon>
        <taxon>Sphingomonadales</taxon>
        <taxon>Sphingomonadaceae</taxon>
        <taxon>Novosphingobium</taxon>
    </lineage>
</organism>
<gene>
    <name evidence="2" type="ORF">MTR62_01605</name>
</gene>
<evidence type="ECO:0000313" key="3">
    <source>
        <dbReference type="Proteomes" id="UP001162881"/>
    </source>
</evidence>
<keyword evidence="1" id="KW-1133">Transmembrane helix</keyword>
<keyword evidence="1" id="KW-0472">Membrane</keyword>
<feature type="transmembrane region" description="Helical" evidence="1">
    <location>
        <begin position="38"/>
        <end position="58"/>
    </location>
</feature>
<keyword evidence="3" id="KW-1185">Reference proteome</keyword>
<accession>A0ABT0B8L6</accession>
<proteinExistence type="predicted"/>
<keyword evidence="1" id="KW-0812">Transmembrane</keyword>
<comment type="caution">
    <text evidence="2">The sequence shown here is derived from an EMBL/GenBank/DDBJ whole genome shotgun (WGS) entry which is preliminary data.</text>
</comment>
<reference evidence="2" key="1">
    <citation type="submission" date="2022-03" db="EMBL/GenBank/DDBJ databases">
        <title>Identification of a novel bacterium isolated from mangrove sediments.</title>
        <authorList>
            <person name="Pan X."/>
        </authorList>
    </citation>
    <scope>NUCLEOTIDE SEQUENCE</scope>
    <source>
        <strain evidence="2">B1949</strain>
    </source>
</reference>
<dbReference type="Proteomes" id="UP001162881">
    <property type="component" value="Unassembled WGS sequence"/>
</dbReference>
<dbReference type="EMBL" id="JALHLF010000003">
    <property type="protein sequence ID" value="MCJ2181407.1"/>
    <property type="molecule type" value="Genomic_DNA"/>
</dbReference>
<evidence type="ECO:0000313" key="2">
    <source>
        <dbReference type="EMBL" id="MCJ2181407.1"/>
    </source>
</evidence>
<protein>
    <submittedName>
        <fullName evidence="2">Uncharacterized protein</fullName>
    </submittedName>
</protein>
<name>A0ABT0B8L6_9SPHN</name>
<feature type="transmembrane region" description="Helical" evidence="1">
    <location>
        <begin position="6"/>
        <end position="26"/>
    </location>
</feature>
<dbReference type="RefSeq" id="WP_244016524.1">
    <property type="nucleotide sequence ID" value="NZ_JALHLF010000003.1"/>
</dbReference>